<feature type="compositionally biased region" description="Basic residues" evidence="1">
    <location>
        <begin position="11"/>
        <end position="20"/>
    </location>
</feature>
<feature type="region of interest" description="Disordered" evidence="1">
    <location>
        <begin position="1"/>
        <end position="23"/>
    </location>
</feature>
<reference evidence="2" key="1">
    <citation type="submission" date="2023-03" db="UniProtKB">
        <authorList>
            <consortium name="Ensembl"/>
        </authorList>
    </citation>
    <scope>IDENTIFICATION</scope>
</reference>
<evidence type="ECO:0000313" key="2">
    <source>
        <dbReference type="Ensembl" id="ENSEASP00005025543.1"/>
    </source>
</evidence>
<dbReference type="Ensembl" id="ENSEAST00005027736.1">
    <property type="protein sequence ID" value="ENSEASP00005025543.1"/>
    <property type="gene ID" value="ENSEASG00005017405.1"/>
</dbReference>
<accession>A0A8C4PRX2</accession>
<protein>
    <submittedName>
        <fullName evidence="2">Uncharacterized protein</fullName>
    </submittedName>
</protein>
<dbReference type="AlphaFoldDB" id="A0A8C4PRX2"/>
<name>A0A8C4PRX2_EQUAS</name>
<evidence type="ECO:0000256" key="1">
    <source>
        <dbReference type="SAM" id="MobiDB-lite"/>
    </source>
</evidence>
<feature type="region of interest" description="Disordered" evidence="1">
    <location>
        <begin position="43"/>
        <end position="107"/>
    </location>
</feature>
<organism evidence="2">
    <name type="scientific">Equus asinus asinus</name>
    <dbReference type="NCBI Taxonomy" id="83772"/>
    <lineage>
        <taxon>Eukaryota</taxon>
        <taxon>Metazoa</taxon>
        <taxon>Chordata</taxon>
        <taxon>Craniata</taxon>
        <taxon>Vertebrata</taxon>
        <taxon>Euteleostomi</taxon>
        <taxon>Mammalia</taxon>
        <taxon>Eutheria</taxon>
        <taxon>Laurasiatheria</taxon>
        <taxon>Perissodactyla</taxon>
        <taxon>Equidae</taxon>
        <taxon>Equus</taxon>
    </lineage>
</organism>
<sequence>MSSRKVLAIQARKRRPKREKQPKNVTWLRAGCGPAGRGACARAARRLPRPRAAGDLMDGLGMSPTCQPPASASLAADRRPGSRSWRAAPRPQSAAAAPSFLPRFLPN</sequence>
<feature type="compositionally biased region" description="Low complexity" evidence="1">
    <location>
        <begin position="82"/>
        <end position="99"/>
    </location>
</feature>
<proteinExistence type="predicted"/>